<dbReference type="RefSeq" id="WP_160633251.1">
    <property type="nucleotide sequence ID" value="NZ_WWNE01000007.1"/>
</dbReference>
<dbReference type="GO" id="GO:0043590">
    <property type="term" value="C:bacterial nucleoid"/>
    <property type="evidence" value="ECO:0007669"/>
    <property type="project" value="UniProtKB-UniRule"/>
</dbReference>
<keyword evidence="1 2" id="KW-0238">DNA-binding</keyword>
<sequence>MFGDMMGKLQEMQQQTEKIKKRLDTISVEGEAENGLIKVVATANKKITSIAIDDRLMSEGDKEQIEDLMMVAINKAIEKAENVSNAEMAGAAKGMLPGFGM</sequence>
<dbReference type="EMBL" id="WWNE01000007">
    <property type="protein sequence ID" value="NBG66294.1"/>
    <property type="molecule type" value="Genomic_DNA"/>
</dbReference>
<dbReference type="Gene3D" id="3.30.1310.10">
    <property type="entry name" value="Nucleoid-associated protein YbaB-like domain"/>
    <property type="match status" value="1"/>
</dbReference>
<evidence type="ECO:0000256" key="2">
    <source>
        <dbReference type="HAMAP-Rule" id="MF_00274"/>
    </source>
</evidence>
<protein>
    <recommendedName>
        <fullName evidence="2">Nucleoid-associated protein GQN54_09210</fullName>
    </recommendedName>
</protein>
<dbReference type="InterPro" id="IPR004401">
    <property type="entry name" value="YbaB/EbfC"/>
</dbReference>
<reference evidence="3 4" key="1">
    <citation type="submission" date="2019-12" db="EMBL/GenBank/DDBJ databases">
        <authorList>
            <person name="Zhao J."/>
        </authorList>
    </citation>
    <scope>NUCLEOTIDE SEQUENCE [LARGE SCALE GENOMIC DNA]</scope>
    <source>
        <strain evidence="3 4">S-15</strain>
    </source>
</reference>
<comment type="function">
    <text evidence="2">Binds to DNA and alters its conformation. May be involved in regulation of gene expression, nucleoid organization and DNA protection.</text>
</comment>
<evidence type="ECO:0000313" key="3">
    <source>
        <dbReference type="EMBL" id="NBG66294.1"/>
    </source>
</evidence>
<evidence type="ECO:0000313" key="4">
    <source>
        <dbReference type="Proteomes" id="UP000470771"/>
    </source>
</evidence>
<dbReference type="PANTHER" id="PTHR33449">
    <property type="entry name" value="NUCLEOID-ASSOCIATED PROTEIN YBAB"/>
    <property type="match status" value="1"/>
</dbReference>
<organism evidence="3 4">
    <name type="scientific">Acidiluteibacter ferrifornacis</name>
    <dbReference type="NCBI Taxonomy" id="2692424"/>
    <lineage>
        <taxon>Bacteria</taxon>
        <taxon>Pseudomonadati</taxon>
        <taxon>Bacteroidota</taxon>
        <taxon>Flavobacteriia</taxon>
        <taxon>Flavobacteriales</taxon>
        <taxon>Cryomorphaceae</taxon>
        <taxon>Acidiluteibacter</taxon>
    </lineage>
</organism>
<evidence type="ECO:0000256" key="1">
    <source>
        <dbReference type="ARBA" id="ARBA00023125"/>
    </source>
</evidence>
<dbReference type="PIRSF" id="PIRSF004555">
    <property type="entry name" value="UCP004555"/>
    <property type="match status" value="1"/>
</dbReference>
<comment type="subcellular location">
    <subcellularLocation>
        <location evidence="2">Cytoplasm</location>
        <location evidence="2">Nucleoid</location>
    </subcellularLocation>
</comment>
<comment type="similarity">
    <text evidence="2">Belongs to the YbaB/EbfC family.</text>
</comment>
<comment type="caution">
    <text evidence="3">The sequence shown here is derived from an EMBL/GenBank/DDBJ whole genome shotgun (WGS) entry which is preliminary data.</text>
</comment>
<dbReference type="Pfam" id="PF02575">
    <property type="entry name" value="YbaB_DNA_bd"/>
    <property type="match status" value="1"/>
</dbReference>
<accession>A0A6N9NK99</accession>
<comment type="subunit">
    <text evidence="2">Homodimer.</text>
</comment>
<dbReference type="PANTHER" id="PTHR33449:SF1">
    <property type="entry name" value="NUCLEOID-ASSOCIATED PROTEIN YBAB"/>
    <property type="match status" value="1"/>
</dbReference>
<dbReference type="Proteomes" id="UP000470771">
    <property type="component" value="Unassembled WGS sequence"/>
</dbReference>
<dbReference type="AlphaFoldDB" id="A0A6N9NK99"/>
<dbReference type="GO" id="GO:0005829">
    <property type="term" value="C:cytosol"/>
    <property type="evidence" value="ECO:0007669"/>
    <property type="project" value="TreeGrafter"/>
</dbReference>
<name>A0A6N9NK99_9FLAO</name>
<dbReference type="GO" id="GO:0003677">
    <property type="term" value="F:DNA binding"/>
    <property type="evidence" value="ECO:0007669"/>
    <property type="project" value="UniProtKB-UniRule"/>
</dbReference>
<keyword evidence="2" id="KW-0963">Cytoplasm</keyword>
<dbReference type="SUPFAM" id="SSF82607">
    <property type="entry name" value="YbaB-like"/>
    <property type="match status" value="1"/>
</dbReference>
<keyword evidence="4" id="KW-1185">Reference proteome</keyword>
<dbReference type="InterPro" id="IPR036894">
    <property type="entry name" value="YbaB-like_sf"/>
</dbReference>
<gene>
    <name evidence="3" type="ORF">GQN54_09210</name>
</gene>
<proteinExistence type="inferred from homology"/>
<dbReference type="NCBIfam" id="TIGR00103">
    <property type="entry name" value="DNA_YbaB_EbfC"/>
    <property type="match status" value="1"/>
</dbReference>
<dbReference type="HAMAP" id="MF_00274">
    <property type="entry name" value="DNA_YbaB_EbfC"/>
    <property type="match status" value="1"/>
</dbReference>